<proteinExistence type="predicted"/>
<dbReference type="SUPFAM" id="SSF53474">
    <property type="entry name" value="alpha/beta-Hydrolases"/>
    <property type="match status" value="1"/>
</dbReference>
<dbReference type="InterPro" id="IPR002018">
    <property type="entry name" value="CarbesteraseB"/>
</dbReference>
<evidence type="ECO:0000313" key="2">
    <source>
        <dbReference type="EMBL" id="THD27101.1"/>
    </source>
</evidence>
<dbReference type="InterPro" id="IPR050309">
    <property type="entry name" value="Type-B_Carboxylest/Lipase"/>
</dbReference>
<dbReference type="PANTHER" id="PTHR11559">
    <property type="entry name" value="CARBOXYLESTERASE"/>
    <property type="match status" value="1"/>
</dbReference>
<dbReference type="ESTHER" id="fashe-a0a2h1cpf2">
    <property type="family name" value="OtherNon-catalytic_C"/>
</dbReference>
<evidence type="ECO:0000313" key="3">
    <source>
        <dbReference type="Proteomes" id="UP000230066"/>
    </source>
</evidence>
<sequence length="644" mass="72742">MIRSQQPTTSVEGEVDQISWEETVLGRSPSVSNLRVSECRRRFTSVCWLNLVLLFTLMIAIAVILYFVVQPYIQARNYQAQTVVNTLCGTLQGFVNSDGIITFLGIPYALAPVGVNRFKRPVELTTQELCKQAWGTNSSDMVHLVTQYKSPCMQLEPITDKLVGNEDCLYANVFVPVSDQPLTPSTARPVIVQISGLFFLYGGSAAGLSVTAGQQPHARTVRTVDAIHVTFNHRIGPLGFLTHPRTKQPNLGLYDQLALLRWIRSNIGAFGGDPTRVTLFGYGSGATCALALSQSLLGHSLFDRLWISAPALGLPKLSLEEAVTHSEQLFECNSSLNASCEAGYLNDGPSILRLWSWFHMEPWLKQGLFSLPDLTSDSMNLDKSTRSWFDRILVDDGNLVDARRWYNPTYTVPTVIGQTGHEAALYLAPVTVPFWDETFYQQYLLGRLAQDESSKMDLITQLRFALTDPTCSNRSQPKQITDVEAHLTSLITDARYTCPLTQVVRKWTEQGQPIYRYYLISTHRRFDPYALSSFVSLAFHGWDGMLYLRGYLSHPDYISSGLVFSNEQEVDDLLQMSQLLNRAMHEFSRTGRIRQWKPSESDWDHVNLIDEGQVCRPWKFLEQRCKVWEHLIGSPDLLHLAWPV</sequence>
<dbReference type="Pfam" id="PF00135">
    <property type="entry name" value="COesterase"/>
    <property type="match status" value="1"/>
</dbReference>
<protein>
    <submittedName>
        <fullName evidence="2">Family S9 non-peptidase ue (S09 family)</fullName>
    </submittedName>
</protein>
<reference evidence="2" key="1">
    <citation type="submission" date="2019-03" db="EMBL/GenBank/DDBJ databases">
        <title>Improved annotation for the trematode Fasciola hepatica.</title>
        <authorList>
            <person name="Choi Y.-J."/>
            <person name="Martin J."/>
            <person name="Mitreva M."/>
        </authorList>
    </citation>
    <scope>NUCLEOTIDE SEQUENCE [LARGE SCALE GENOMIC DNA]</scope>
</reference>
<gene>
    <name evidence="2" type="ORF">D915_001769</name>
</gene>
<dbReference type="Gene3D" id="3.40.50.1820">
    <property type="entry name" value="alpha/beta hydrolase"/>
    <property type="match status" value="1"/>
</dbReference>
<evidence type="ECO:0000259" key="1">
    <source>
        <dbReference type="Pfam" id="PF00135"/>
    </source>
</evidence>
<organism evidence="2 3">
    <name type="scientific">Fasciola hepatica</name>
    <name type="common">Liver fluke</name>
    <dbReference type="NCBI Taxonomy" id="6192"/>
    <lineage>
        <taxon>Eukaryota</taxon>
        <taxon>Metazoa</taxon>
        <taxon>Spiralia</taxon>
        <taxon>Lophotrochozoa</taxon>
        <taxon>Platyhelminthes</taxon>
        <taxon>Trematoda</taxon>
        <taxon>Digenea</taxon>
        <taxon>Plagiorchiida</taxon>
        <taxon>Echinostomata</taxon>
        <taxon>Echinostomatoidea</taxon>
        <taxon>Fasciolidae</taxon>
        <taxon>Fasciola</taxon>
    </lineage>
</organism>
<comment type="caution">
    <text evidence="2">The sequence shown here is derived from an EMBL/GenBank/DDBJ whole genome shotgun (WGS) entry which is preliminary data.</text>
</comment>
<dbReference type="Proteomes" id="UP000230066">
    <property type="component" value="Unassembled WGS sequence"/>
</dbReference>
<keyword evidence="3" id="KW-1185">Reference proteome</keyword>
<feature type="domain" description="Carboxylesterase type B" evidence="1">
    <location>
        <begin position="81"/>
        <end position="606"/>
    </location>
</feature>
<dbReference type="EMBL" id="JXXN02000526">
    <property type="protein sequence ID" value="THD27101.1"/>
    <property type="molecule type" value="Genomic_DNA"/>
</dbReference>
<dbReference type="InterPro" id="IPR029058">
    <property type="entry name" value="AB_hydrolase_fold"/>
</dbReference>
<dbReference type="AlphaFoldDB" id="A0A2H1CPF2"/>
<accession>A0A2H1CPF2</accession>
<name>A0A2H1CPF2_FASHE</name>